<gene>
    <name evidence="2" type="ORF">GRI69_13220</name>
</gene>
<dbReference type="OrthoDB" id="9801656at2"/>
<dbReference type="RefSeq" id="WP_160728749.1">
    <property type="nucleotide sequence ID" value="NZ_WTYC01000008.1"/>
</dbReference>
<dbReference type="PROSITE" id="PS51186">
    <property type="entry name" value="GNAT"/>
    <property type="match status" value="1"/>
</dbReference>
<proteinExistence type="predicted"/>
<reference evidence="2 3" key="1">
    <citation type="submission" date="2019-12" db="EMBL/GenBank/DDBJ databases">
        <title>Genomic-based taxomic classification of the family Erythrobacteraceae.</title>
        <authorList>
            <person name="Xu L."/>
        </authorList>
    </citation>
    <scope>NUCLEOTIDE SEQUENCE [LARGE SCALE GENOMIC DNA]</scope>
    <source>
        <strain evidence="2 3">DSM 17792</strain>
    </source>
</reference>
<dbReference type="Pfam" id="PF13302">
    <property type="entry name" value="Acetyltransf_3"/>
    <property type="match status" value="1"/>
</dbReference>
<dbReference type="GO" id="GO:0016747">
    <property type="term" value="F:acyltransferase activity, transferring groups other than amino-acyl groups"/>
    <property type="evidence" value="ECO:0007669"/>
    <property type="project" value="InterPro"/>
</dbReference>
<organism evidence="2 3">
    <name type="scientific">Qipengyuania vulgaris</name>
    <dbReference type="NCBI Taxonomy" id="291985"/>
    <lineage>
        <taxon>Bacteria</taxon>
        <taxon>Pseudomonadati</taxon>
        <taxon>Pseudomonadota</taxon>
        <taxon>Alphaproteobacteria</taxon>
        <taxon>Sphingomonadales</taxon>
        <taxon>Erythrobacteraceae</taxon>
        <taxon>Qipengyuania</taxon>
    </lineage>
</organism>
<evidence type="ECO:0000313" key="3">
    <source>
        <dbReference type="Proteomes" id="UP000448199"/>
    </source>
</evidence>
<keyword evidence="3" id="KW-1185">Reference proteome</keyword>
<name>A0A844XSY1_9SPHN</name>
<dbReference type="EMBL" id="WTYC01000008">
    <property type="protein sequence ID" value="MXO49215.1"/>
    <property type="molecule type" value="Genomic_DNA"/>
</dbReference>
<dbReference type="SUPFAM" id="SSF55729">
    <property type="entry name" value="Acyl-CoA N-acyltransferases (Nat)"/>
    <property type="match status" value="1"/>
</dbReference>
<dbReference type="Gene3D" id="3.40.630.30">
    <property type="match status" value="1"/>
</dbReference>
<dbReference type="AlphaFoldDB" id="A0A844XSY1"/>
<evidence type="ECO:0000259" key="1">
    <source>
        <dbReference type="PROSITE" id="PS51186"/>
    </source>
</evidence>
<dbReference type="Proteomes" id="UP000448199">
    <property type="component" value="Unassembled WGS sequence"/>
</dbReference>
<sequence length="184" mass="21279">MTFDRQPRLETKRLVLRPLAEDDREALYAIASDPAVWEQHPIHDRWRREVFDAFFDEGLKSGGALAVLRKSDERIIGHTRYDGYDPQERGVVEIGWTFLAPQFWGKGINAEMKRSMLAHAFEEVATVEFRVGDTNYRSRNALEAIGAVRTERYELERYQNKRVVHLIYEIGREGFAQGPLGPAE</sequence>
<dbReference type="PANTHER" id="PTHR43610:SF1">
    <property type="entry name" value="N-ACETYLTRANSFERASE DOMAIN-CONTAINING PROTEIN"/>
    <property type="match status" value="1"/>
</dbReference>
<protein>
    <submittedName>
        <fullName evidence="2">GNAT family N-acetyltransferase</fullName>
    </submittedName>
</protein>
<dbReference type="InterPro" id="IPR016181">
    <property type="entry name" value="Acyl_CoA_acyltransferase"/>
</dbReference>
<evidence type="ECO:0000313" key="2">
    <source>
        <dbReference type="EMBL" id="MXO49215.1"/>
    </source>
</evidence>
<dbReference type="InterPro" id="IPR000182">
    <property type="entry name" value="GNAT_dom"/>
</dbReference>
<comment type="caution">
    <text evidence="2">The sequence shown here is derived from an EMBL/GenBank/DDBJ whole genome shotgun (WGS) entry which is preliminary data.</text>
</comment>
<dbReference type="PANTHER" id="PTHR43610">
    <property type="entry name" value="BLL6696 PROTEIN"/>
    <property type="match status" value="1"/>
</dbReference>
<accession>A0A844XSY1</accession>
<feature type="domain" description="N-acetyltransferase" evidence="1">
    <location>
        <begin position="14"/>
        <end position="173"/>
    </location>
</feature>
<keyword evidence="2" id="KW-0808">Transferase</keyword>